<evidence type="ECO:0000313" key="2">
    <source>
        <dbReference type="EMBL" id="EAX97133.1"/>
    </source>
</evidence>
<keyword evidence="1" id="KW-0175">Coiled coil</keyword>
<dbReference type="RefSeq" id="XP_001310063.1">
    <property type="nucleotide sequence ID" value="XM_001310062.1"/>
</dbReference>
<dbReference type="Proteomes" id="UP000001542">
    <property type="component" value="Unassembled WGS sequence"/>
</dbReference>
<dbReference type="VEuPathDB" id="TrichDB:TVAG_469070"/>
<evidence type="ECO:0000313" key="3">
    <source>
        <dbReference type="Proteomes" id="UP000001542"/>
    </source>
</evidence>
<reference evidence="2" key="2">
    <citation type="journal article" date="2007" name="Science">
        <title>Draft genome sequence of the sexually transmitted pathogen Trichomonas vaginalis.</title>
        <authorList>
            <person name="Carlton J.M."/>
            <person name="Hirt R.P."/>
            <person name="Silva J.C."/>
            <person name="Delcher A.L."/>
            <person name="Schatz M."/>
            <person name="Zhao Q."/>
            <person name="Wortman J.R."/>
            <person name="Bidwell S.L."/>
            <person name="Alsmark U.C.M."/>
            <person name="Besteiro S."/>
            <person name="Sicheritz-Ponten T."/>
            <person name="Noel C.J."/>
            <person name="Dacks J.B."/>
            <person name="Foster P.G."/>
            <person name="Simillion C."/>
            <person name="Van de Peer Y."/>
            <person name="Miranda-Saavedra D."/>
            <person name="Barton G.J."/>
            <person name="Westrop G.D."/>
            <person name="Mueller S."/>
            <person name="Dessi D."/>
            <person name="Fiori P.L."/>
            <person name="Ren Q."/>
            <person name="Paulsen I."/>
            <person name="Zhang H."/>
            <person name="Bastida-Corcuera F.D."/>
            <person name="Simoes-Barbosa A."/>
            <person name="Brown M.T."/>
            <person name="Hayes R.D."/>
            <person name="Mukherjee M."/>
            <person name="Okumura C.Y."/>
            <person name="Schneider R."/>
            <person name="Smith A.J."/>
            <person name="Vanacova S."/>
            <person name="Villalvazo M."/>
            <person name="Haas B.J."/>
            <person name="Pertea M."/>
            <person name="Feldblyum T.V."/>
            <person name="Utterback T.R."/>
            <person name="Shu C.L."/>
            <person name="Osoegawa K."/>
            <person name="de Jong P.J."/>
            <person name="Hrdy I."/>
            <person name="Horvathova L."/>
            <person name="Zubacova Z."/>
            <person name="Dolezal P."/>
            <person name="Malik S.B."/>
            <person name="Logsdon J.M. Jr."/>
            <person name="Henze K."/>
            <person name="Gupta A."/>
            <person name="Wang C.C."/>
            <person name="Dunne R.L."/>
            <person name="Upcroft J.A."/>
            <person name="Upcroft P."/>
            <person name="White O."/>
            <person name="Salzberg S.L."/>
            <person name="Tang P."/>
            <person name="Chiu C.-H."/>
            <person name="Lee Y.-S."/>
            <person name="Embley T.M."/>
            <person name="Coombs G.H."/>
            <person name="Mottram J.C."/>
            <person name="Tachezy J."/>
            <person name="Fraser-Liggett C.M."/>
            <person name="Johnson P.J."/>
        </authorList>
    </citation>
    <scope>NUCLEOTIDE SEQUENCE [LARGE SCALE GENOMIC DNA]</scope>
    <source>
        <strain evidence="2">G3</strain>
    </source>
</reference>
<dbReference type="KEGG" id="tva:4754912"/>
<dbReference type="VEuPathDB" id="TrichDB:TVAGG3_0180400"/>
<dbReference type="InParanoid" id="A2FD77"/>
<name>A2FD77_TRIV3</name>
<feature type="coiled-coil region" evidence="1">
    <location>
        <begin position="241"/>
        <end position="349"/>
    </location>
</feature>
<dbReference type="STRING" id="5722.A2FD77"/>
<proteinExistence type="predicted"/>
<keyword evidence="3" id="KW-1185">Reference proteome</keyword>
<feature type="coiled-coil region" evidence="1">
    <location>
        <begin position="160"/>
        <end position="215"/>
    </location>
</feature>
<protein>
    <submittedName>
        <fullName evidence="2">Uncharacterized protein</fullName>
    </submittedName>
</protein>
<dbReference type="AlphaFoldDB" id="A2FD77"/>
<gene>
    <name evidence="2" type="ORF">TVAG_469070</name>
</gene>
<dbReference type="SMR" id="A2FD77"/>
<sequence length="556" mass="64681">MKSSFDSSLLDKSINDVSSAIGDHLNTSIGRELSQTDQISKLDELKEDLLRREKTLAEEKYNLAKIQNELEEAKRQFNIEYSEADKNLEVLIQEELAKQAKNNDSFYMFDQKTNLLQELSRATRAKLVEMNDLELKLEDQRMHAESTINKFNIVSTAPSIQALTSQVDLMKEKLEDTNKQIGELQNNNADLERNLSKLEKDKNDKIHQSRNLQTKIESAKCTHLVHVNSLGTQKIASQDTLKNSNNKLNQFNDEKHDLSLSAERISAMIAQSDLLLKGYEDEMNVTKQNIQTKQMQLKDIKNDFKDMESRVNRLRKNKMEDMLNRERNIKDVTDQIQNTKDEIKSNSDKILHLNFQARKLEDSIKRTIVRIGQCVEDAAMLEHAKIGIDAKLERVEKSIENRSSEIDSQIEELNSLHRQIASSKFISKRLDRMNAIYFAPKQFDHDQTKAKKVYDDLYDLKHENKMMKKTIKFYEKRIFYYGAECAIIKNRQKQMSNAQEYTKKTLIKYGNLNALENNIKYLQKAIDLKKNNKASAETNECNDLLKIINREISKWN</sequence>
<dbReference type="EMBL" id="DS113728">
    <property type="protein sequence ID" value="EAX97133.1"/>
    <property type="molecule type" value="Genomic_DNA"/>
</dbReference>
<evidence type="ECO:0000256" key="1">
    <source>
        <dbReference type="SAM" id="Coils"/>
    </source>
</evidence>
<feature type="coiled-coil region" evidence="1">
    <location>
        <begin position="39"/>
        <end position="94"/>
    </location>
</feature>
<organism evidence="2 3">
    <name type="scientific">Trichomonas vaginalis (strain ATCC PRA-98 / G3)</name>
    <dbReference type="NCBI Taxonomy" id="412133"/>
    <lineage>
        <taxon>Eukaryota</taxon>
        <taxon>Metamonada</taxon>
        <taxon>Parabasalia</taxon>
        <taxon>Trichomonadida</taxon>
        <taxon>Trichomonadidae</taxon>
        <taxon>Trichomonas</taxon>
    </lineage>
</organism>
<accession>A2FD77</accession>
<reference evidence="2" key="1">
    <citation type="submission" date="2006-10" db="EMBL/GenBank/DDBJ databases">
        <authorList>
            <person name="Amadeo P."/>
            <person name="Zhao Q."/>
            <person name="Wortman J."/>
            <person name="Fraser-Liggett C."/>
            <person name="Carlton J."/>
        </authorList>
    </citation>
    <scope>NUCLEOTIDE SEQUENCE</scope>
    <source>
        <strain evidence="2">G3</strain>
    </source>
</reference>